<dbReference type="Proteomes" id="UP000030758">
    <property type="component" value="Unassembled WGS sequence"/>
</dbReference>
<feature type="region of interest" description="Disordered" evidence="1">
    <location>
        <begin position="475"/>
        <end position="496"/>
    </location>
</feature>
<dbReference type="Pfam" id="PF23088">
    <property type="entry name" value="DUF7047"/>
    <property type="match status" value="1"/>
</dbReference>
<organism evidence="3">
    <name type="scientific">Trichuris suis</name>
    <name type="common">pig whipworm</name>
    <dbReference type="NCBI Taxonomy" id="68888"/>
    <lineage>
        <taxon>Eukaryota</taxon>
        <taxon>Metazoa</taxon>
        <taxon>Ecdysozoa</taxon>
        <taxon>Nematoda</taxon>
        <taxon>Enoplea</taxon>
        <taxon>Dorylaimia</taxon>
        <taxon>Trichinellida</taxon>
        <taxon>Trichuridae</taxon>
        <taxon>Trichuris</taxon>
    </lineage>
</organism>
<sequence length="496" mass="56346">MFNEEFGKCTQRVHYGEKDTEVQKKAYLQVRADRTLWPYQTVVIKDRRCCLTQLGFRLNIALTIIKAVISCVLSLDPDIQKVRQRTSMVSSSTGTSPAQITSYNTWQSTDYHSVGHYPVCGWLGSATAFIKREANHGGTKARLWVDASVLALDVVLEVNGAIIEDAAWLRSDDGQHINMAQLDAVIKDLNLGLSWQMKDVELMTDSLTVHRWLNDSLSRRMRLKTKAPVEECSLNLTVTHKKCVSGVISNFDVCRSIDPAPVKWRHGNLRVERIWQRVSKVYLTPLDCGPSRFAVWRPLKYHTSVIDICEQLESIFCERAAPDELLADNDTAFRSQILTRLVERWNLRVRFRWACAPSGNGIIERCHRSVKVIATRKGCAVSEAVYWYKLIPRDDCSQATAPAEAIYAYPLRVRAVDSVVHEVQDKSIYSSRDEVWVKPAGSRCDSQFGRGIVTKVLSGQAVEVDGTLRHIKGIRRRTSLHQERQSEPETRRDESN</sequence>
<dbReference type="InterPro" id="IPR012337">
    <property type="entry name" value="RNaseH-like_sf"/>
</dbReference>
<dbReference type="InterPro" id="IPR055475">
    <property type="entry name" value="DUF7047"/>
</dbReference>
<evidence type="ECO:0000256" key="1">
    <source>
        <dbReference type="SAM" id="MobiDB-lite"/>
    </source>
</evidence>
<feature type="domain" description="Integrase catalytic" evidence="2">
    <location>
        <begin position="255"/>
        <end position="371"/>
    </location>
</feature>
<dbReference type="SUPFAM" id="SSF53098">
    <property type="entry name" value="Ribonuclease H-like"/>
    <property type="match status" value="1"/>
</dbReference>
<dbReference type="AlphaFoldDB" id="A0A085NFT7"/>
<dbReference type="Gene3D" id="3.30.420.10">
    <property type="entry name" value="Ribonuclease H-like superfamily/Ribonuclease H"/>
    <property type="match status" value="1"/>
</dbReference>
<dbReference type="GO" id="GO:0003676">
    <property type="term" value="F:nucleic acid binding"/>
    <property type="evidence" value="ECO:0007669"/>
    <property type="project" value="InterPro"/>
</dbReference>
<protein>
    <recommendedName>
        <fullName evidence="2">Integrase catalytic domain-containing protein</fullName>
    </recommendedName>
</protein>
<dbReference type="InterPro" id="IPR001584">
    <property type="entry name" value="Integrase_cat-core"/>
</dbReference>
<name>A0A085NFT7_9BILA</name>
<reference evidence="3" key="1">
    <citation type="journal article" date="2014" name="Nat. Genet.">
        <title>Genome and transcriptome of the porcine whipworm Trichuris suis.</title>
        <authorList>
            <person name="Jex A.R."/>
            <person name="Nejsum P."/>
            <person name="Schwarz E.M."/>
            <person name="Hu L."/>
            <person name="Young N.D."/>
            <person name="Hall R.S."/>
            <person name="Korhonen P.K."/>
            <person name="Liao S."/>
            <person name="Thamsborg S."/>
            <person name="Xia J."/>
            <person name="Xu P."/>
            <person name="Wang S."/>
            <person name="Scheerlinck J.P."/>
            <person name="Hofmann A."/>
            <person name="Sternberg P.W."/>
            <person name="Wang J."/>
            <person name="Gasser R.B."/>
        </authorList>
    </citation>
    <scope>NUCLEOTIDE SEQUENCE [LARGE SCALE GENOMIC DNA]</scope>
    <source>
        <strain evidence="3">DCEP-RM93F</strain>
    </source>
</reference>
<gene>
    <name evidence="3" type="ORF">M514_19379</name>
</gene>
<feature type="compositionally biased region" description="Basic and acidic residues" evidence="1">
    <location>
        <begin position="480"/>
        <end position="496"/>
    </location>
</feature>
<dbReference type="GO" id="GO:0015074">
    <property type="term" value="P:DNA integration"/>
    <property type="evidence" value="ECO:0007669"/>
    <property type="project" value="InterPro"/>
</dbReference>
<evidence type="ECO:0000259" key="2">
    <source>
        <dbReference type="PROSITE" id="PS50994"/>
    </source>
</evidence>
<accession>A0A085NFT7</accession>
<dbReference type="EMBL" id="KL367505">
    <property type="protein sequence ID" value="KFD68333.1"/>
    <property type="molecule type" value="Genomic_DNA"/>
</dbReference>
<dbReference type="InterPro" id="IPR036397">
    <property type="entry name" value="RNaseH_sf"/>
</dbReference>
<dbReference type="PROSITE" id="PS50994">
    <property type="entry name" value="INTEGRASE"/>
    <property type="match status" value="1"/>
</dbReference>
<proteinExistence type="predicted"/>
<evidence type="ECO:0000313" key="3">
    <source>
        <dbReference type="EMBL" id="KFD68333.1"/>
    </source>
</evidence>